<reference evidence="6 7" key="1">
    <citation type="submission" date="2021-04" db="EMBL/GenBank/DDBJ databases">
        <authorList>
            <person name="Pira H."/>
            <person name="Risdian C."/>
            <person name="Wink J."/>
        </authorList>
    </citation>
    <scope>NUCLEOTIDE SEQUENCE [LARGE SCALE GENOMIC DNA]</scope>
    <source>
        <strain evidence="6 7">WH53</strain>
    </source>
</reference>
<dbReference type="InterPro" id="IPR023346">
    <property type="entry name" value="Lysozyme-like_dom_sf"/>
</dbReference>
<evidence type="ECO:0000256" key="1">
    <source>
        <dbReference type="ARBA" id="ARBA00022801"/>
    </source>
</evidence>
<dbReference type="Gene3D" id="2.10.10.20">
    <property type="entry name" value="Carbohydrate-binding module superfamily 5/12"/>
    <property type="match status" value="1"/>
</dbReference>
<keyword evidence="3" id="KW-1015">Disulfide bond</keyword>
<feature type="compositionally biased region" description="Basic and acidic residues" evidence="4">
    <location>
        <begin position="46"/>
        <end position="58"/>
    </location>
</feature>
<name>A0ABS5ZHR5_9GAMM</name>
<sequence>MYVKGDLASYQHTIYQAKWWTRGDEPGTDQWGPWEAKGDNPTPPDNGDKPGDGDKPKPGDGYVIPLSQLKAREAKLTDTDLMRNVKASIATLDNELVEKIAPGNASNPANVKRLESIISNNDWDFLFPKRAKEYTYTNFLKAIGKFPAFCGDYDDGRDADAICRKSLATMFAHFTQETGAHEAYMDVPEWRQGLHYVREMGWTEDKRGGYNAECSPDTWQGKTWPCGKFADGQYKSYFGRGAKQLSYNYNYGPFSEAMFGTVRTLLDNPEKVADTWLNLASAVFFYVYPQPPKPSMFHVINGTWQPNAHDKEGGLVHGFGVTTQIINGGVECGAPTEHRQSQNRINYYKQFTQYLKVPIADDEVLGCANMKRFDTKGSGALNIYWEQDWSWDPNTPSGKSYKCKLVNYQTPFSAFKQGDYVKCIEHFFDDVVIDPKS</sequence>
<feature type="domain" description="Chitin-binding type-3" evidence="5">
    <location>
        <begin position="2"/>
        <end position="37"/>
    </location>
</feature>
<dbReference type="CDD" id="cd12215">
    <property type="entry name" value="ChiC_BD"/>
    <property type="match status" value="1"/>
</dbReference>
<evidence type="ECO:0000256" key="4">
    <source>
        <dbReference type="SAM" id="MobiDB-lite"/>
    </source>
</evidence>
<organism evidence="6 7">
    <name type="scientific">Zooshikella harenae</name>
    <dbReference type="NCBI Taxonomy" id="2827238"/>
    <lineage>
        <taxon>Bacteria</taxon>
        <taxon>Pseudomonadati</taxon>
        <taxon>Pseudomonadota</taxon>
        <taxon>Gammaproteobacteria</taxon>
        <taxon>Oceanospirillales</taxon>
        <taxon>Zooshikellaceae</taxon>
        <taxon>Zooshikella</taxon>
    </lineage>
</organism>
<dbReference type="SUPFAM" id="SSF51055">
    <property type="entry name" value="Carbohydrate binding domain"/>
    <property type="match status" value="1"/>
</dbReference>
<evidence type="ECO:0000313" key="7">
    <source>
        <dbReference type="Proteomes" id="UP000690515"/>
    </source>
</evidence>
<proteinExistence type="predicted"/>
<evidence type="ECO:0000256" key="2">
    <source>
        <dbReference type="ARBA" id="ARBA00022821"/>
    </source>
</evidence>
<keyword evidence="7" id="KW-1185">Reference proteome</keyword>
<dbReference type="SUPFAM" id="SSF53955">
    <property type="entry name" value="Lysozyme-like"/>
    <property type="match status" value="1"/>
</dbReference>
<gene>
    <name evidence="6" type="ORF">KCG35_20860</name>
</gene>
<evidence type="ECO:0000313" key="6">
    <source>
        <dbReference type="EMBL" id="MBU2713515.1"/>
    </source>
</evidence>
<accession>A0ABS5ZHR5</accession>
<dbReference type="InterPro" id="IPR036573">
    <property type="entry name" value="CBM_sf_5/12"/>
</dbReference>
<dbReference type="InterPro" id="IPR000726">
    <property type="entry name" value="Glyco_hydro_19_cat"/>
</dbReference>
<dbReference type="PANTHER" id="PTHR22595:SF79">
    <property type="entry name" value="CHITINASE 12"/>
    <property type="match status" value="1"/>
</dbReference>
<feature type="region of interest" description="Disordered" evidence="4">
    <location>
        <begin position="22"/>
        <end position="63"/>
    </location>
</feature>
<dbReference type="SMART" id="SM00495">
    <property type="entry name" value="ChtBD3"/>
    <property type="match status" value="1"/>
</dbReference>
<dbReference type="Proteomes" id="UP000690515">
    <property type="component" value="Unassembled WGS sequence"/>
</dbReference>
<dbReference type="CDD" id="cd00325">
    <property type="entry name" value="chitinase_GH19"/>
    <property type="match status" value="1"/>
</dbReference>
<dbReference type="Gene3D" id="3.30.20.10">
    <property type="entry name" value="Endochitinase, domain 2"/>
    <property type="match status" value="1"/>
</dbReference>
<dbReference type="Gene3D" id="1.10.530.10">
    <property type="match status" value="1"/>
</dbReference>
<dbReference type="Pfam" id="PF00182">
    <property type="entry name" value="Glyco_hydro_19"/>
    <property type="match status" value="1"/>
</dbReference>
<comment type="caution">
    <text evidence="6">The sequence shown here is derived from an EMBL/GenBank/DDBJ whole genome shotgun (WGS) entry which is preliminary data.</text>
</comment>
<keyword evidence="2" id="KW-0611">Plant defense</keyword>
<dbReference type="InterPro" id="IPR003610">
    <property type="entry name" value="CBM5/12"/>
</dbReference>
<dbReference type="PANTHER" id="PTHR22595">
    <property type="entry name" value="CHITINASE-RELATED"/>
    <property type="match status" value="1"/>
</dbReference>
<keyword evidence="1" id="KW-0378">Hydrolase</keyword>
<dbReference type="EMBL" id="JAGSOY010000084">
    <property type="protein sequence ID" value="MBU2713515.1"/>
    <property type="molecule type" value="Genomic_DNA"/>
</dbReference>
<evidence type="ECO:0000256" key="3">
    <source>
        <dbReference type="ARBA" id="ARBA00023157"/>
    </source>
</evidence>
<evidence type="ECO:0000259" key="5">
    <source>
        <dbReference type="SMART" id="SM00495"/>
    </source>
</evidence>
<protein>
    <submittedName>
        <fullName evidence="6">Chitin-binding protein</fullName>
    </submittedName>
</protein>